<dbReference type="EMBL" id="BPPX01000005">
    <property type="protein sequence ID" value="GJC80498.1"/>
    <property type="molecule type" value="Genomic_DNA"/>
</dbReference>
<dbReference type="Proteomes" id="UP001055172">
    <property type="component" value="Unassembled WGS sequence"/>
</dbReference>
<organism evidence="2 3">
    <name type="scientific">Colletotrichum liriopes</name>
    <dbReference type="NCBI Taxonomy" id="708192"/>
    <lineage>
        <taxon>Eukaryota</taxon>
        <taxon>Fungi</taxon>
        <taxon>Dikarya</taxon>
        <taxon>Ascomycota</taxon>
        <taxon>Pezizomycotina</taxon>
        <taxon>Sordariomycetes</taxon>
        <taxon>Hypocreomycetidae</taxon>
        <taxon>Glomerellales</taxon>
        <taxon>Glomerellaceae</taxon>
        <taxon>Colletotrichum</taxon>
        <taxon>Colletotrichum spaethianum species complex</taxon>
    </lineage>
</organism>
<name>A0AA37GHP9_9PEZI</name>
<sequence length="111" mass="11581">MATDAECAHRIAANIEVLKANTGVTNAEVFRLPSVSQNGEPGFNNSTSNITVVELEVSAFYSGMVNGVVLSDTTYLTPNPWGPVVGGKDIFAAAATACTLRQASMSLSIDD</sequence>
<accession>A0AA37GHP9</accession>
<dbReference type="GO" id="GO:0005737">
    <property type="term" value="C:cytoplasm"/>
    <property type="evidence" value="ECO:0007669"/>
    <property type="project" value="InterPro"/>
</dbReference>
<evidence type="ECO:0000313" key="2">
    <source>
        <dbReference type="EMBL" id="GJC80498.1"/>
    </source>
</evidence>
<dbReference type="GO" id="GO:0005509">
    <property type="term" value="F:calcium ion binding"/>
    <property type="evidence" value="ECO:0007669"/>
    <property type="project" value="InterPro"/>
</dbReference>
<dbReference type="Pfam" id="PF03068">
    <property type="entry name" value="PAD"/>
    <property type="match status" value="1"/>
</dbReference>
<gene>
    <name evidence="2" type="ORF">ColLi_03336</name>
</gene>
<feature type="domain" description="Protein-arginine deiminase C-terminal" evidence="1">
    <location>
        <begin position="4"/>
        <end position="98"/>
    </location>
</feature>
<comment type="caution">
    <text evidence="2">The sequence shown here is derived from an EMBL/GenBank/DDBJ whole genome shotgun (WGS) entry which is preliminary data.</text>
</comment>
<proteinExistence type="predicted"/>
<dbReference type="SUPFAM" id="SSF55909">
    <property type="entry name" value="Pentein"/>
    <property type="match status" value="1"/>
</dbReference>
<protein>
    <recommendedName>
        <fullName evidence="1">Protein-arginine deiminase C-terminal domain-containing protein</fullName>
    </recommendedName>
</protein>
<dbReference type="AlphaFoldDB" id="A0AA37GHP9"/>
<dbReference type="GO" id="GO:0004668">
    <property type="term" value="F:protein-arginine deiminase activity"/>
    <property type="evidence" value="ECO:0007669"/>
    <property type="project" value="InterPro"/>
</dbReference>
<dbReference type="InterPro" id="IPR013530">
    <property type="entry name" value="PAD_C"/>
</dbReference>
<dbReference type="Gene3D" id="3.75.10.10">
    <property type="entry name" value="L-arginine/glycine Amidinotransferase, Chain A"/>
    <property type="match status" value="1"/>
</dbReference>
<evidence type="ECO:0000259" key="1">
    <source>
        <dbReference type="Pfam" id="PF03068"/>
    </source>
</evidence>
<evidence type="ECO:0000313" key="3">
    <source>
        <dbReference type="Proteomes" id="UP001055172"/>
    </source>
</evidence>
<reference evidence="2 3" key="1">
    <citation type="submission" date="2021-07" db="EMBL/GenBank/DDBJ databases">
        <title>Genome data of Colletotrichum spaethianum.</title>
        <authorList>
            <person name="Utami Y.D."/>
            <person name="Hiruma K."/>
        </authorList>
    </citation>
    <scope>NUCLEOTIDE SEQUENCE [LARGE SCALE GENOMIC DNA]</scope>
    <source>
        <strain evidence="2 3">MAFF 242679</strain>
    </source>
</reference>
<keyword evidence="3" id="KW-1185">Reference proteome</keyword>